<evidence type="ECO:0000313" key="3">
    <source>
        <dbReference type="Proteomes" id="UP000625551"/>
    </source>
</evidence>
<evidence type="ECO:0000256" key="1">
    <source>
        <dbReference type="SAM" id="SignalP"/>
    </source>
</evidence>
<feature type="signal peptide" evidence="1">
    <location>
        <begin position="1"/>
        <end position="22"/>
    </location>
</feature>
<keyword evidence="1" id="KW-0732">Signal</keyword>
<dbReference type="EMBL" id="JACXAJ010000002">
    <property type="protein sequence ID" value="MBD1396550.1"/>
    <property type="molecule type" value="Genomic_DNA"/>
</dbReference>
<dbReference type="Proteomes" id="UP000625551">
    <property type="component" value="Unassembled WGS sequence"/>
</dbReference>
<feature type="chain" id="PRO_5045832998" evidence="1">
    <location>
        <begin position="23"/>
        <end position="113"/>
    </location>
</feature>
<accession>A0ABR7XE36</accession>
<dbReference type="RefSeq" id="WP_191182720.1">
    <property type="nucleotide sequence ID" value="NZ_JACXAJ010000002.1"/>
</dbReference>
<organism evidence="2 3">
    <name type="scientific">Pontibacter aquaedesilientis</name>
    <dbReference type="NCBI Taxonomy" id="2766980"/>
    <lineage>
        <taxon>Bacteria</taxon>
        <taxon>Pseudomonadati</taxon>
        <taxon>Bacteroidota</taxon>
        <taxon>Cytophagia</taxon>
        <taxon>Cytophagales</taxon>
        <taxon>Hymenobacteraceae</taxon>
        <taxon>Pontibacter</taxon>
    </lineage>
</organism>
<sequence>MKKVIFSIFCLGFVLFLSEAMAQNSTSSSTLNSGKDEFWGTAKAQDKGSTTDAVGVRASGLDTRWNAYENSNRSRFTKNRVKGSKRMEAILKKEKAMHKKHKRDKRRLARMSY</sequence>
<keyword evidence="3" id="KW-1185">Reference proteome</keyword>
<name>A0ABR7XE36_9BACT</name>
<evidence type="ECO:0000313" key="2">
    <source>
        <dbReference type="EMBL" id="MBD1396550.1"/>
    </source>
</evidence>
<reference evidence="2 3" key="1">
    <citation type="submission" date="2020-09" db="EMBL/GenBank/DDBJ databases">
        <title>Genome sequencing and assembly of Pontibacter sp.</title>
        <authorList>
            <person name="Chhetri G."/>
        </authorList>
    </citation>
    <scope>NUCLEOTIDE SEQUENCE [LARGE SCALE GENOMIC DNA]</scope>
    <source>
        <strain evidence="2 3">JH31</strain>
    </source>
</reference>
<proteinExistence type="predicted"/>
<gene>
    <name evidence="2" type="ORF">H9Q13_05180</name>
</gene>
<comment type="caution">
    <text evidence="2">The sequence shown here is derived from an EMBL/GenBank/DDBJ whole genome shotgun (WGS) entry which is preliminary data.</text>
</comment>
<protein>
    <submittedName>
        <fullName evidence="2">Uncharacterized protein</fullName>
    </submittedName>
</protein>